<protein>
    <submittedName>
        <fullName evidence="1">Uncharacterized protein</fullName>
    </submittedName>
</protein>
<dbReference type="EMBL" id="CM055110">
    <property type="protein sequence ID" value="KAJ7520741.1"/>
    <property type="molecule type" value="Genomic_DNA"/>
</dbReference>
<dbReference type="Proteomes" id="UP001162992">
    <property type="component" value="Chromosome 19"/>
</dbReference>
<proteinExistence type="predicted"/>
<name>A0ACC2ATG4_DIPCM</name>
<comment type="caution">
    <text evidence="1">The sequence shown here is derived from an EMBL/GenBank/DDBJ whole genome shotgun (WGS) entry which is preliminary data.</text>
</comment>
<evidence type="ECO:0000313" key="1">
    <source>
        <dbReference type="EMBL" id="KAJ7520741.1"/>
    </source>
</evidence>
<accession>A0ACC2ATG4</accession>
<sequence>METPLIYHPQRISVWPFYDFHRNQRSNWEKKFYLGLGDLPSHPACCLTARWRPLLALRTVCCPPLCAARSSVCSLEGFRWRDSWQSTAVPRCLSNCSLPSSDRYRIATVCPPAIYLWFLPVHCLSANTIASGNSAHY</sequence>
<keyword evidence="2" id="KW-1185">Reference proteome</keyword>
<organism evidence="1 2">
    <name type="scientific">Diphasiastrum complanatum</name>
    <name type="common">Issler's clubmoss</name>
    <name type="synonym">Lycopodium complanatum</name>
    <dbReference type="NCBI Taxonomy" id="34168"/>
    <lineage>
        <taxon>Eukaryota</taxon>
        <taxon>Viridiplantae</taxon>
        <taxon>Streptophyta</taxon>
        <taxon>Embryophyta</taxon>
        <taxon>Tracheophyta</taxon>
        <taxon>Lycopodiopsida</taxon>
        <taxon>Lycopodiales</taxon>
        <taxon>Lycopodiaceae</taxon>
        <taxon>Lycopodioideae</taxon>
        <taxon>Diphasiastrum</taxon>
    </lineage>
</organism>
<reference evidence="2" key="1">
    <citation type="journal article" date="2024" name="Proc. Natl. Acad. Sci. U.S.A.">
        <title>Extraordinary preservation of gene collinearity over three hundred million years revealed in homosporous lycophytes.</title>
        <authorList>
            <person name="Li C."/>
            <person name="Wickell D."/>
            <person name="Kuo L.Y."/>
            <person name="Chen X."/>
            <person name="Nie B."/>
            <person name="Liao X."/>
            <person name="Peng D."/>
            <person name="Ji J."/>
            <person name="Jenkins J."/>
            <person name="Williams M."/>
            <person name="Shu S."/>
            <person name="Plott C."/>
            <person name="Barry K."/>
            <person name="Rajasekar S."/>
            <person name="Grimwood J."/>
            <person name="Han X."/>
            <person name="Sun S."/>
            <person name="Hou Z."/>
            <person name="He W."/>
            <person name="Dai G."/>
            <person name="Sun C."/>
            <person name="Schmutz J."/>
            <person name="Leebens-Mack J.H."/>
            <person name="Li F.W."/>
            <person name="Wang L."/>
        </authorList>
    </citation>
    <scope>NUCLEOTIDE SEQUENCE [LARGE SCALE GENOMIC DNA]</scope>
    <source>
        <strain evidence="2">cv. PW_Plant_1</strain>
    </source>
</reference>
<gene>
    <name evidence="1" type="ORF">O6H91_19G020700</name>
</gene>
<evidence type="ECO:0000313" key="2">
    <source>
        <dbReference type="Proteomes" id="UP001162992"/>
    </source>
</evidence>